<dbReference type="EMBL" id="FOAW01000003">
    <property type="protein sequence ID" value="SEK80052.1"/>
    <property type="molecule type" value="Genomic_DNA"/>
</dbReference>
<dbReference type="SUPFAM" id="SSF46785">
    <property type="entry name" value="Winged helix' DNA-binding domain"/>
    <property type="match status" value="1"/>
</dbReference>
<keyword evidence="2" id="KW-1185">Reference proteome</keyword>
<protein>
    <submittedName>
        <fullName evidence="1">Uncharacterized protein</fullName>
    </submittedName>
</protein>
<proteinExistence type="predicted"/>
<sequence>MAFAGNVDELALLQSVRLKGSVSAPVLAVQLGVTESSAQAALDALIAAGRASDSGDAGVSLTDAGVAELEDQLDAERVSIDEDLFAEVVERFEPLDEEFAELTEDDVDAIVDLDRRASDVFDDVSAYVPRLARYQELLADSLDRVKSGDSFSDSYAVVWSELRREIRSASEQ</sequence>
<dbReference type="RefSeq" id="WP_072750930.1">
    <property type="nucleotide sequence ID" value="NZ_FOAW01000003.1"/>
</dbReference>
<evidence type="ECO:0000313" key="1">
    <source>
        <dbReference type="EMBL" id="SEK80052.1"/>
    </source>
</evidence>
<gene>
    <name evidence="1" type="ORF">SAMN05444583_103352</name>
</gene>
<dbReference type="AlphaFoldDB" id="A0A1H7JZW2"/>
<evidence type="ECO:0000313" key="2">
    <source>
        <dbReference type="Proteomes" id="UP000198677"/>
    </source>
</evidence>
<reference evidence="2" key="1">
    <citation type="submission" date="2016-10" db="EMBL/GenBank/DDBJ databases">
        <authorList>
            <person name="Varghese N."/>
            <person name="Submissions S."/>
        </authorList>
    </citation>
    <scope>NUCLEOTIDE SEQUENCE [LARGE SCALE GENOMIC DNA]</scope>
    <source>
        <strain evidence="2">DSM 44675</strain>
    </source>
</reference>
<dbReference type="OrthoDB" id="3568381at2"/>
<organism evidence="1 2">
    <name type="scientific">Rhodococcus maanshanensis</name>
    <dbReference type="NCBI Taxonomy" id="183556"/>
    <lineage>
        <taxon>Bacteria</taxon>
        <taxon>Bacillati</taxon>
        <taxon>Actinomycetota</taxon>
        <taxon>Actinomycetes</taxon>
        <taxon>Mycobacteriales</taxon>
        <taxon>Nocardiaceae</taxon>
        <taxon>Rhodococcus</taxon>
    </lineage>
</organism>
<dbReference type="Proteomes" id="UP000198677">
    <property type="component" value="Unassembled WGS sequence"/>
</dbReference>
<name>A0A1H7JZW2_9NOCA</name>
<accession>A0A1H7JZW2</accession>
<dbReference type="InterPro" id="IPR036390">
    <property type="entry name" value="WH_DNA-bd_sf"/>
</dbReference>